<dbReference type="AlphaFoldDB" id="A0A1D1V327"/>
<reference evidence="3 4" key="1">
    <citation type="journal article" date="2016" name="Nat. Commun.">
        <title>Extremotolerant tardigrade genome and improved radiotolerance of human cultured cells by tardigrade-unique protein.</title>
        <authorList>
            <person name="Hashimoto T."/>
            <person name="Horikawa D.D."/>
            <person name="Saito Y."/>
            <person name="Kuwahara H."/>
            <person name="Kozuka-Hata H."/>
            <person name="Shin-I T."/>
            <person name="Minakuchi Y."/>
            <person name="Ohishi K."/>
            <person name="Motoyama A."/>
            <person name="Aizu T."/>
            <person name="Enomoto A."/>
            <person name="Kondo K."/>
            <person name="Tanaka S."/>
            <person name="Hara Y."/>
            <person name="Koshikawa S."/>
            <person name="Sagara H."/>
            <person name="Miura T."/>
            <person name="Yokobori S."/>
            <person name="Miyagawa K."/>
            <person name="Suzuki Y."/>
            <person name="Kubo T."/>
            <person name="Oyama M."/>
            <person name="Kohara Y."/>
            <person name="Fujiyama A."/>
            <person name="Arakawa K."/>
            <person name="Katayama T."/>
            <person name="Toyoda A."/>
            <person name="Kunieda T."/>
        </authorList>
    </citation>
    <scope>NUCLEOTIDE SEQUENCE [LARGE SCALE GENOMIC DNA]</scope>
    <source>
        <strain evidence="3 4">YOKOZUNA-1</strain>
    </source>
</reference>
<proteinExistence type="predicted"/>
<sequence length="195" mass="21320">MSVPTDPGRSFIFEKETVIRNDGVEMNGNGTSGERGGRQRFQADSTSSRTRNNFFDERDGPSMTEYLVGFSGVAKRCLREYRDVVYDVLQSLLVLFLQHPSVGLFFVVTGTFVMVPIGFFAGFALVSFISAISVALVVEAVIVGTGILVMFFVVPIAFFVGLFIACFAVACYIFANAVYKAMTVPHPTTGTSKMQ</sequence>
<evidence type="ECO:0000256" key="2">
    <source>
        <dbReference type="SAM" id="Phobius"/>
    </source>
</evidence>
<feature type="region of interest" description="Disordered" evidence="1">
    <location>
        <begin position="23"/>
        <end position="54"/>
    </location>
</feature>
<dbReference type="OrthoDB" id="10553054at2759"/>
<feature type="transmembrane region" description="Helical" evidence="2">
    <location>
        <begin position="113"/>
        <end position="138"/>
    </location>
</feature>
<evidence type="ECO:0000313" key="3">
    <source>
        <dbReference type="EMBL" id="GAU96194.1"/>
    </source>
</evidence>
<gene>
    <name evidence="3" type="primary">RvY_07676</name>
    <name evidence="3" type="synonym">RvY_07676.1</name>
    <name evidence="3" type="ORF">RvY_07676-1</name>
</gene>
<organism evidence="3 4">
    <name type="scientific">Ramazzottius varieornatus</name>
    <name type="common">Water bear</name>
    <name type="synonym">Tardigrade</name>
    <dbReference type="NCBI Taxonomy" id="947166"/>
    <lineage>
        <taxon>Eukaryota</taxon>
        <taxon>Metazoa</taxon>
        <taxon>Ecdysozoa</taxon>
        <taxon>Tardigrada</taxon>
        <taxon>Eutardigrada</taxon>
        <taxon>Parachela</taxon>
        <taxon>Hypsibioidea</taxon>
        <taxon>Ramazzottiidae</taxon>
        <taxon>Ramazzottius</taxon>
    </lineage>
</organism>
<feature type="compositionally biased region" description="Polar residues" evidence="1">
    <location>
        <begin position="42"/>
        <end position="53"/>
    </location>
</feature>
<evidence type="ECO:0000256" key="1">
    <source>
        <dbReference type="SAM" id="MobiDB-lite"/>
    </source>
</evidence>
<protein>
    <recommendedName>
        <fullName evidence="5">Transmembrane protein 159</fullName>
    </recommendedName>
</protein>
<feature type="transmembrane region" description="Helical" evidence="2">
    <location>
        <begin position="150"/>
        <end position="175"/>
    </location>
</feature>
<name>A0A1D1V327_RAMVA</name>
<keyword evidence="4" id="KW-1185">Reference proteome</keyword>
<accession>A0A1D1V327</accession>
<keyword evidence="2" id="KW-0472">Membrane</keyword>
<keyword evidence="2" id="KW-1133">Transmembrane helix</keyword>
<dbReference type="Pfam" id="PF16015">
    <property type="entry name" value="Promethin"/>
    <property type="match status" value="1"/>
</dbReference>
<dbReference type="Proteomes" id="UP000186922">
    <property type="component" value="Unassembled WGS sequence"/>
</dbReference>
<dbReference type="EMBL" id="BDGG01000003">
    <property type="protein sequence ID" value="GAU96194.1"/>
    <property type="molecule type" value="Genomic_DNA"/>
</dbReference>
<keyword evidence="2" id="KW-0812">Transmembrane</keyword>
<evidence type="ECO:0008006" key="5">
    <source>
        <dbReference type="Google" id="ProtNLM"/>
    </source>
</evidence>
<comment type="caution">
    <text evidence="3">The sequence shown here is derived from an EMBL/GenBank/DDBJ whole genome shotgun (WGS) entry which is preliminary data.</text>
</comment>
<evidence type="ECO:0000313" key="4">
    <source>
        <dbReference type="Proteomes" id="UP000186922"/>
    </source>
</evidence>